<gene>
    <name evidence="2" type="ORF">GH714_040406</name>
</gene>
<evidence type="ECO:0000256" key="1">
    <source>
        <dbReference type="SAM" id="MobiDB-lite"/>
    </source>
</evidence>
<dbReference type="EMBL" id="JAAGAX010000003">
    <property type="protein sequence ID" value="KAF2321337.1"/>
    <property type="molecule type" value="Genomic_DNA"/>
</dbReference>
<organism evidence="2 3">
    <name type="scientific">Hevea brasiliensis</name>
    <name type="common">Para rubber tree</name>
    <name type="synonym">Siphonia brasiliensis</name>
    <dbReference type="NCBI Taxonomy" id="3981"/>
    <lineage>
        <taxon>Eukaryota</taxon>
        <taxon>Viridiplantae</taxon>
        <taxon>Streptophyta</taxon>
        <taxon>Embryophyta</taxon>
        <taxon>Tracheophyta</taxon>
        <taxon>Spermatophyta</taxon>
        <taxon>Magnoliopsida</taxon>
        <taxon>eudicotyledons</taxon>
        <taxon>Gunneridae</taxon>
        <taxon>Pentapetalae</taxon>
        <taxon>rosids</taxon>
        <taxon>fabids</taxon>
        <taxon>Malpighiales</taxon>
        <taxon>Euphorbiaceae</taxon>
        <taxon>Crotonoideae</taxon>
        <taxon>Micrandreae</taxon>
        <taxon>Hevea</taxon>
    </lineage>
</organism>
<proteinExistence type="predicted"/>
<sequence length="111" mass="12470">MFAGVDFRGKQANRASRRVAGEEQAKMRLSLPTACQNEVQRGWRRAGRLLGKPGDGRPKMRGVELYIVPTALAPPQALRMGLVWLPSKLNFMLCDLKTPYFSISLDIREPN</sequence>
<dbReference type="Proteomes" id="UP000467840">
    <property type="component" value="Chromosome 10"/>
</dbReference>
<protein>
    <submittedName>
        <fullName evidence="2">Uncharacterized protein</fullName>
    </submittedName>
</protein>
<accession>A0A6A6N7H4</accession>
<keyword evidence="3" id="KW-1185">Reference proteome</keyword>
<reference evidence="2 3" key="1">
    <citation type="journal article" date="2020" name="Mol. Plant">
        <title>The Chromosome-Based Rubber Tree Genome Provides New Insights into Spurge Genome Evolution and Rubber Biosynthesis.</title>
        <authorList>
            <person name="Liu J."/>
            <person name="Shi C."/>
            <person name="Shi C.C."/>
            <person name="Li W."/>
            <person name="Zhang Q.J."/>
            <person name="Zhang Y."/>
            <person name="Li K."/>
            <person name="Lu H.F."/>
            <person name="Shi C."/>
            <person name="Zhu S.T."/>
            <person name="Xiao Z.Y."/>
            <person name="Nan H."/>
            <person name="Yue Y."/>
            <person name="Zhu X.G."/>
            <person name="Wu Y."/>
            <person name="Hong X.N."/>
            <person name="Fan G.Y."/>
            <person name="Tong Y."/>
            <person name="Zhang D."/>
            <person name="Mao C.L."/>
            <person name="Liu Y.L."/>
            <person name="Hao S.J."/>
            <person name="Liu W.Q."/>
            <person name="Lv M.Q."/>
            <person name="Zhang H.B."/>
            <person name="Liu Y."/>
            <person name="Hu-Tang G.R."/>
            <person name="Wang J.P."/>
            <person name="Wang J.H."/>
            <person name="Sun Y.H."/>
            <person name="Ni S.B."/>
            <person name="Chen W.B."/>
            <person name="Zhang X.C."/>
            <person name="Jiao Y.N."/>
            <person name="Eichler E.E."/>
            <person name="Li G.H."/>
            <person name="Liu X."/>
            <person name="Gao L.Z."/>
        </authorList>
    </citation>
    <scope>NUCLEOTIDE SEQUENCE [LARGE SCALE GENOMIC DNA]</scope>
    <source>
        <strain evidence="3">cv. GT1</strain>
        <tissue evidence="2">Leaf</tissue>
    </source>
</reference>
<evidence type="ECO:0000313" key="3">
    <source>
        <dbReference type="Proteomes" id="UP000467840"/>
    </source>
</evidence>
<comment type="caution">
    <text evidence="2">The sequence shown here is derived from an EMBL/GenBank/DDBJ whole genome shotgun (WGS) entry which is preliminary data.</text>
</comment>
<dbReference type="AlphaFoldDB" id="A0A6A6N7H4"/>
<evidence type="ECO:0000313" key="2">
    <source>
        <dbReference type="EMBL" id="KAF2321337.1"/>
    </source>
</evidence>
<feature type="region of interest" description="Disordered" evidence="1">
    <location>
        <begin position="1"/>
        <end position="23"/>
    </location>
</feature>
<name>A0A6A6N7H4_HEVBR</name>